<dbReference type="AlphaFoldDB" id="A0A1D1VP18"/>
<dbReference type="EMBL" id="BDGG01000008">
    <property type="protein sequence ID" value="GAV02576.1"/>
    <property type="molecule type" value="Genomic_DNA"/>
</dbReference>
<dbReference type="PANTHER" id="PTHR24073">
    <property type="entry name" value="DRAB5-RELATED"/>
    <property type="match status" value="1"/>
</dbReference>
<dbReference type="OrthoDB" id="5914890at2759"/>
<reference evidence="3 4" key="1">
    <citation type="journal article" date="2016" name="Nat. Commun.">
        <title>Extremotolerant tardigrade genome and improved radiotolerance of human cultured cells by tardigrade-unique protein.</title>
        <authorList>
            <person name="Hashimoto T."/>
            <person name="Horikawa D.D."/>
            <person name="Saito Y."/>
            <person name="Kuwahara H."/>
            <person name="Kozuka-Hata H."/>
            <person name="Shin-I T."/>
            <person name="Minakuchi Y."/>
            <person name="Ohishi K."/>
            <person name="Motoyama A."/>
            <person name="Aizu T."/>
            <person name="Enomoto A."/>
            <person name="Kondo K."/>
            <person name="Tanaka S."/>
            <person name="Hara Y."/>
            <person name="Koshikawa S."/>
            <person name="Sagara H."/>
            <person name="Miura T."/>
            <person name="Yokobori S."/>
            <person name="Miyagawa K."/>
            <person name="Suzuki Y."/>
            <person name="Kubo T."/>
            <person name="Oyama M."/>
            <person name="Kohara Y."/>
            <person name="Fujiyama A."/>
            <person name="Arakawa K."/>
            <person name="Katayama T."/>
            <person name="Toyoda A."/>
            <person name="Kunieda T."/>
        </authorList>
    </citation>
    <scope>NUCLEOTIDE SEQUENCE [LARGE SCALE GENOMIC DNA]</scope>
    <source>
        <strain evidence="3 4">YOKOZUNA-1</strain>
    </source>
</reference>
<keyword evidence="1" id="KW-0547">Nucleotide-binding</keyword>
<protein>
    <recommendedName>
        <fullName evidence="5">P-loop containing nucleoside triphosphate hydrolase protein</fullName>
    </recommendedName>
</protein>
<proteinExistence type="predicted"/>
<dbReference type="Proteomes" id="UP000186922">
    <property type="component" value="Unassembled WGS sequence"/>
</dbReference>
<dbReference type="InterPro" id="IPR027417">
    <property type="entry name" value="P-loop_NTPase"/>
</dbReference>
<sequence length="255" mass="28792">MGDVAAGKTSLIRLLSTGQPVTKTPGPTVGCDLEVMLYTYCPEPPKELATQSLLSFESRYIEKSRREPKDYFIEFLEIGATHTHVISRRMFYHDYNGVILLYDLSSARSCHRLQFWRQELASYTYERTDGGFETMYGRAPEGVTVGDERKLLPTRKIPVLIVGTKTDLPSHVRSEHRVWVDKAIDDYRASEIRLSCLDATDLTPESAKLKTLHAFFDKVIEAKFPNAASVGSALPSSPEMRTRSSSRFKIPAFMS</sequence>
<keyword evidence="4" id="KW-1185">Reference proteome</keyword>
<dbReference type="SUPFAM" id="SSF52540">
    <property type="entry name" value="P-loop containing nucleoside triphosphate hydrolases"/>
    <property type="match status" value="1"/>
</dbReference>
<dbReference type="Gene3D" id="3.40.50.300">
    <property type="entry name" value="P-loop containing nucleotide triphosphate hydrolases"/>
    <property type="match status" value="1"/>
</dbReference>
<evidence type="ECO:0000313" key="4">
    <source>
        <dbReference type="Proteomes" id="UP000186922"/>
    </source>
</evidence>
<evidence type="ECO:0008006" key="5">
    <source>
        <dbReference type="Google" id="ProtNLM"/>
    </source>
</evidence>
<dbReference type="STRING" id="947166.A0A1D1VP18"/>
<evidence type="ECO:0000256" key="2">
    <source>
        <dbReference type="ARBA" id="ARBA00023134"/>
    </source>
</evidence>
<name>A0A1D1VP18_RAMVA</name>
<gene>
    <name evidence="3" type="primary">RvY_13120-1</name>
    <name evidence="3" type="synonym">RvY_13120.1</name>
    <name evidence="3" type="ORF">RvY_13120</name>
</gene>
<comment type="caution">
    <text evidence="3">The sequence shown here is derived from an EMBL/GenBank/DDBJ whole genome shotgun (WGS) entry which is preliminary data.</text>
</comment>
<accession>A0A1D1VP18</accession>
<evidence type="ECO:0000256" key="1">
    <source>
        <dbReference type="ARBA" id="ARBA00022741"/>
    </source>
</evidence>
<keyword evidence="2" id="KW-0342">GTP-binding</keyword>
<organism evidence="3 4">
    <name type="scientific">Ramazzottius varieornatus</name>
    <name type="common">Water bear</name>
    <name type="synonym">Tardigrade</name>
    <dbReference type="NCBI Taxonomy" id="947166"/>
    <lineage>
        <taxon>Eukaryota</taxon>
        <taxon>Metazoa</taxon>
        <taxon>Ecdysozoa</taxon>
        <taxon>Tardigrada</taxon>
        <taxon>Eutardigrada</taxon>
        <taxon>Parachela</taxon>
        <taxon>Hypsibioidea</taxon>
        <taxon>Ramazzottiidae</taxon>
        <taxon>Ramazzottius</taxon>
    </lineage>
</organism>
<evidence type="ECO:0000313" key="3">
    <source>
        <dbReference type="EMBL" id="GAV02576.1"/>
    </source>
</evidence>
<dbReference type="GO" id="GO:0005525">
    <property type="term" value="F:GTP binding"/>
    <property type="evidence" value="ECO:0007669"/>
    <property type="project" value="UniProtKB-KW"/>
</dbReference>